<gene>
    <name evidence="4" type="ORF">ACFFGV_16640</name>
</gene>
<evidence type="ECO:0000313" key="5">
    <source>
        <dbReference type="Proteomes" id="UP001589836"/>
    </source>
</evidence>
<keyword evidence="5" id="KW-1185">Reference proteome</keyword>
<dbReference type="PROSITE" id="PS50110">
    <property type="entry name" value="RESPONSE_REGULATORY"/>
    <property type="match status" value="1"/>
</dbReference>
<keyword evidence="1 2" id="KW-0597">Phosphoprotein</keyword>
<protein>
    <submittedName>
        <fullName evidence="4">Response regulator</fullName>
    </submittedName>
</protein>
<dbReference type="Gene3D" id="3.40.50.2300">
    <property type="match status" value="1"/>
</dbReference>
<dbReference type="InterPro" id="IPR011006">
    <property type="entry name" value="CheY-like_superfamily"/>
</dbReference>
<dbReference type="PANTHER" id="PTHR44591">
    <property type="entry name" value="STRESS RESPONSE REGULATOR PROTEIN 1"/>
    <property type="match status" value="1"/>
</dbReference>
<evidence type="ECO:0000313" key="4">
    <source>
        <dbReference type="EMBL" id="MFC0525211.1"/>
    </source>
</evidence>
<dbReference type="RefSeq" id="WP_377350193.1">
    <property type="nucleotide sequence ID" value="NZ_JBHLTP010000013.1"/>
</dbReference>
<sequence length="117" mass="13270">MGKSVLIVDDQPGIRMLLEEVIKNEGFHVLQATTGQEAIDMVKHNLPDVMFVDLKLPIKDGYTVIRELEEEGHFIPTILMSGLAEEEIGKQNFSSVETMISKPFNIQDIRELVIQYL</sequence>
<organism evidence="4 5">
    <name type="scientific">Pontibacillus salicampi</name>
    <dbReference type="NCBI Taxonomy" id="1449801"/>
    <lineage>
        <taxon>Bacteria</taxon>
        <taxon>Bacillati</taxon>
        <taxon>Bacillota</taxon>
        <taxon>Bacilli</taxon>
        <taxon>Bacillales</taxon>
        <taxon>Bacillaceae</taxon>
        <taxon>Pontibacillus</taxon>
    </lineage>
</organism>
<feature type="domain" description="Response regulatory" evidence="3">
    <location>
        <begin position="4"/>
        <end position="117"/>
    </location>
</feature>
<dbReference type="PANTHER" id="PTHR44591:SF3">
    <property type="entry name" value="RESPONSE REGULATORY DOMAIN-CONTAINING PROTEIN"/>
    <property type="match status" value="1"/>
</dbReference>
<dbReference type="InterPro" id="IPR001789">
    <property type="entry name" value="Sig_transdc_resp-reg_receiver"/>
</dbReference>
<comment type="caution">
    <text evidence="4">The sequence shown here is derived from an EMBL/GenBank/DDBJ whole genome shotgun (WGS) entry which is preliminary data.</text>
</comment>
<evidence type="ECO:0000259" key="3">
    <source>
        <dbReference type="PROSITE" id="PS50110"/>
    </source>
</evidence>
<dbReference type="InterPro" id="IPR050595">
    <property type="entry name" value="Bact_response_regulator"/>
</dbReference>
<reference evidence="4 5" key="1">
    <citation type="submission" date="2024-09" db="EMBL/GenBank/DDBJ databases">
        <authorList>
            <person name="Sun Q."/>
            <person name="Mori K."/>
        </authorList>
    </citation>
    <scope>NUCLEOTIDE SEQUENCE [LARGE SCALE GENOMIC DNA]</scope>
    <source>
        <strain evidence="4 5">NCAIM B.02529</strain>
    </source>
</reference>
<dbReference type="SUPFAM" id="SSF52172">
    <property type="entry name" value="CheY-like"/>
    <property type="match status" value="1"/>
</dbReference>
<evidence type="ECO:0000256" key="2">
    <source>
        <dbReference type="PROSITE-ProRule" id="PRU00169"/>
    </source>
</evidence>
<dbReference type="SMART" id="SM00448">
    <property type="entry name" value="REC"/>
    <property type="match status" value="1"/>
</dbReference>
<dbReference type="Proteomes" id="UP001589836">
    <property type="component" value="Unassembled WGS sequence"/>
</dbReference>
<name>A0ABV6LS22_9BACI</name>
<dbReference type="EMBL" id="JBHLTP010000013">
    <property type="protein sequence ID" value="MFC0525211.1"/>
    <property type="molecule type" value="Genomic_DNA"/>
</dbReference>
<dbReference type="CDD" id="cd00156">
    <property type="entry name" value="REC"/>
    <property type="match status" value="1"/>
</dbReference>
<feature type="modified residue" description="4-aspartylphosphate" evidence="2">
    <location>
        <position position="53"/>
    </location>
</feature>
<dbReference type="Pfam" id="PF00072">
    <property type="entry name" value="Response_reg"/>
    <property type="match status" value="1"/>
</dbReference>
<proteinExistence type="predicted"/>
<evidence type="ECO:0000256" key="1">
    <source>
        <dbReference type="ARBA" id="ARBA00022553"/>
    </source>
</evidence>
<accession>A0ABV6LS22</accession>